<dbReference type="AlphaFoldDB" id="A0ABD0JGB4"/>
<evidence type="ECO:0000256" key="1">
    <source>
        <dbReference type="SAM" id="MobiDB-lite"/>
    </source>
</evidence>
<reference evidence="2 3" key="1">
    <citation type="journal article" date="2023" name="Sci. Data">
        <title>Genome assembly of the Korean intertidal mud-creeper Batillaria attramentaria.</title>
        <authorList>
            <person name="Patra A.K."/>
            <person name="Ho P.T."/>
            <person name="Jun S."/>
            <person name="Lee S.J."/>
            <person name="Kim Y."/>
            <person name="Won Y.J."/>
        </authorList>
    </citation>
    <scope>NUCLEOTIDE SEQUENCE [LARGE SCALE GENOMIC DNA]</scope>
    <source>
        <strain evidence="2">Wonlab-2016</strain>
    </source>
</reference>
<feature type="non-terminal residue" evidence="2">
    <location>
        <position position="1"/>
    </location>
</feature>
<organism evidence="2 3">
    <name type="scientific">Batillaria attramentaria</name>
    <dbReference type="NCBI Taxonomy" id="370345"/>
    <lineage>
        <taxon>Eukaryota</taxon>
        <taxon>Metazoa</taxon>
        <taxon>Spiralia</taxon>
        <taxon>Lophotrochozoa</taxon>
        <taxon>Mollusca</taxon>
        <taxon>Gastropoda</taxon>
        <taxon>Caenogastropoda</taxon>
        <taxon>Sorbeoconcha</taxon>
        <taxon>Cerithioidea</taxon>
        <taxon>Batillariidae</taxon>
        <taxon>Batillaria</taxon>
    </lineage>
</organism>
<accession>A0ABD0JGB4</accession>
<protein>
    <submittedName>
        <fullName evidence="2">Uncharacterized protein</fullName>
    </submittedName>
</protein>
<proteinExistence type="predicted"/>
<sequence>RFQLEVAIHQATAVPHCVRLTTMQDLAAGLNAVQEEGEVPKRFCPVSDLCGGKKLATANRIILGDQEPDLGKEQPWKTAKDQRKLL</sequence>
<dbReference type="EMBL" id="JACVVK020000453">
    <property type="protein sequence ID" value="KAK7473922.1"/>
    <property type="molecule type" value="Genomic_DNA"/>
</dbReference>
<feature type="region of interest" description="Disordered" evidence="1">
    <location>
        <begin position="66"/>
        <end position="86"/>
    </location>
</feature>
<feature type="compositionally biased region" description="Basic and acidic residues" evidence="1">
    <location>
        <begin position="69"/>
        <end position="86"/>
    </location>
</feature>
<comment type="caution">
    <text evidence="2">The sequence shown here is derived from an EMBL/GenBank/DDBJ whole genome shotgun (WGS) entry which is preliminary data.</text>
</comment>
<evidence type="ECO:0000313" key="3">
    <source>
        <dbReference type="Proteomes" id="UP001519460"/>
    </source>
</evidence>
<gene>
    <name evidence="2" type="ORF">BaRGS_00034827</name>
</gene>
<dbReference type="Proteomes" id="UP001519460">
    <property type="component" value="Unassembled WGS sequence"/>
</dbReference>
<keyword evidence="3" id="KW-1185">Reference proteome</keyword>
<evidence type="ECO:0000313" key="2">
    <source>
        <dbReference type="EMBL" id="KAK7473922.1"/>
    </source>
</evidence>
<name>A0ABD0JGB4_9CAEN</name>